<sequence>MHLYMHWEEKKGLVAGFASKQVNACILWPETLREGEFLFLSIKFQCHIPLAVSTIQGAQNRLGNRTRRRFTPEIENLFHSHRKVGESWRDQITMKRSGNRH</sequence>
<name>A0ABR0AUN7_9CRUS</name>
<dbReference type="Proteomes" id="UP001234178">
    <property type="component" value="Unassembled WGS sequence"/>
</dbReference>
<organism evidence="1 2">
    <name type="scientific">Daphnia magna</name>
    <dbReference type="NCBI Taxonomy" id="35525"/>
    <lineage>
        <taxon>Eukaryota</taxon>
        <taxon>Metazoa</taxon>
        <taxon>Ecdysozoa</taxon>
        <taxon>Arthropoda</taxon>
        <taxon>Crustacea</taxon>
        <taxon>Branchiopoda</taxon>
        <taxon>Diplostraca</taxon>
        <taxon>Cladocera</taxon>
        <taxon>Anomopoda</taxon>
        <taxon>Daphniidae</taxon>
        <taxon>Daphnia</taxon>
    </lineage>
</organism>
<protein>
    <submittedName>
        <fullName evidence="1">Uncharacterized protein</fullName>
    </submittedName>
</protein>
<accession>A0ABR0AUN7</accession>
<keyword evidence="2" id="KW-1185">Reference proteome</keyword>
<proteinExistence type="predicted"/>
<comment type="caution">
    <text evidence="1">The sequence shown here is derived from an EMBL/GenBank/DDBJ whole genome shotgun (WGS) entry which is preliminary data.</text>
</comment>
<dbReference type="EMBL" id="JAOYFB010000039">
    <property type="protein sequence ID" value="KAK4028833.1"/>
    <property type="molecule type" value="Genomic_DNA"/>
</dbReference>
<reference evidence="1 2" key="1">
    <citation type="journal article" date="2023" name="Nucleic Acids Res.">
        <title>The hologenome of Daphnia magna reveals possible DNA methylation and microbiome-mediated evolution of the host genome.</title>
        <authorList>
            <person name="Chaturvedi A."/>
            <person name="Li X."/>
            <person name="Dhandapani V."/>
            <person name="Marshall H."/>
            <person name="Kissane S."/>
            <person name="Cuenca-Cambronero M."/>
            <person name="Asole G."/>
            <person name="Calvet F."/>
            <person name="Ruiz-Romero M."/>
            <person name="Marangio P."/>
            <person name="Guigo R."/>
            <person name="Rago D."/>
            <person name="Mirbahai L."/>
            <person name="Eastwood N."/>
            <person name="Colbourne J.K."/>
            <person name="Zhou J."/>
            <person name="Mallon E."/>
            <person name="Orsini L."/>
        </authorList>
    </citation>
    <scope>NUCLEOTIDE SEQUENCE [LARGE SCALE GENOMIC DNA]</scope>
    <source>
        <strain evidence="1">LRV0_1</strain>
    </source>
</reference>
<gene>
    <name evidence="1" type="ORF">OUZ56_021851</name>
</gene>
<evidence type="ECO:0000313" key="1">
    <source>
        <dbReference type="EMBL" id="KAK4028833.1"/>
    </source>
</evidence>
<evidence type="ECO:0000313" key="2">
    <source>
        <dbReference type="Proteomes" id="UP001234178"/>
    </source>
</evidence>